<sequence>MHGNWGEIVQQLRKNFREEGCSWYQDVRFVKWMVKILITCCAWHCPFARQLWEWITSKFQLRNNFSSLTQARRMAQGSSVLVRHMWEAVVVDGMVALWFHKNKEILDQQSGVLLIEIIMGIGVSTRECKGLGVETNYIAKCYAILENAEIAIEKGWLNL</sequence>
<dbReference type="EMBL" id="JADFTS010000007">
    <property type="protein sequence ID" value="KAF9597042.1"/>
    <property type="molecule type" value="Genomic_DNA"/>
</dbReference>
<proteinExistence type="predicted"/>
<dbReference type="AlphaFoldDB" id="A0A835HET0"/>
<comment type="caution">
    <text evidence="1">The sequence shown here is derived from an EMBL/GenBank/DDBJ whole genome shotgun (WGS) entry which is preliminary data.</text>
</comment>
<accession>A0A835HET0</accession>
<dbReference type="OrthoDB" id="1752183at2759"/>
<keyword evidence="2" id="KW-1185">Reference proteome</keyword>
<dbReference type="Proteomes" id="UP000631114">
    <property type="component" value="Unassembled WGS sequence"/>
</dbReference>
<evidence type="ECO:0000313" key="1">
    <source>
        <dbReference type="EMBL" id="KAF9597042.1"/>
    </source>
</evidence>
<gene>
    <name evidence="1" type="ORF">IFM89_015197</name>
</gene>
<evidence type="ECO:0000313" key="2">
    <source>
        <dbReference type="Proteomes" id="UP000631114"/>
    </source>
</evidence>
<name>A0A835HET0_9MAGN</name>
<reference evidence="1 2" key="1">
    <citation type="submission" date="2020-10" db="EMBL/GenBank/DDBJ databases">
        <title>The Coptis chinensis genome and diversification of protoberbering-type alkaloids.</title>
        <authorList>
            <person name="Wang B."/>
            <person name="Shu S."/>
            <person name="Song C."/>
            <person name="Liu Y."/>
        </authorList>
    </citation>
    <scope>NUCLEOTIDE SEQUENCE [LARGE SCALE GENOMIC DNA]</scope>
    <source>
        <strain evidence="1">HL-2020</strain>
        <tissue evidence="1">Leaf</tissue>
    </source>
</reference>
<organism evidence="1 2">
    <name type="scientific">Coptis chinensis</name>
    <dbReference type="NCBI Taxonomy" id="261450"/>
    <lineage>
        <taxon>Eukaryota</taxon>
        <taxon>Viridiplantae</taxon>
        <taxon>Streptophyta</taxon>
        <taxon>Embryophyta</taxon>
        <taxon>Tracheophyta</taxon>
        <taxon>Spermatophyta</taxon>
        <taxon>Magnoliopsida</taxon>
        <taxon>Ranunculales</taxon>
        <taxon>Ranunculaceae</taxon>
        <taxon>Coptidoideae</taxon>
        <taxon>Coptis</taxon>
    </lineage>
</organism>
<protein>
    <submittedName>
        <fullName evidence="1">Uncharacterized protein</fullName>
    </submittedName>
</protein>